<dbReference type="EMBL" id="CP015367">
    <property type="protein sequence ID" value="APT33115.1"/>
    <property type="molecule type" value="Genomic_DNA"/>
</dbReference>
<dbReference type="EMBL" id="FOPK01000017">
    <property type="protein sequence ID" value="SFH24493.1"/>
    <property type="molecule type" value="Genomic_DNA"/>
</dbReference>
<dbReference type="RefSeq" id="WP_170861857.1">
    <property type="nucleotide sequence ID" value="NZ_CP015367.1"/>
</dbReference>
<organism evidence="2 4">
    <name type="scientific">Methylobacterium phyllosphaerae</name>
    <dbReference type="NCBI Taxonomy" id="418223"/>
    <lineage>
        <taxon>Bacteria</taxon>
        <taxon>Pseudomonadati</taxon>
        <taxon>Pseudomonadota</taxon>
        <taxon>Alphaproteobacteria</taxon>
        <taxon>Hyphomicrobiales</taxon>
        <taxon>Methylobacteriaceae</taxon>
        <taxon>Methylobacterium</taxon>
    </lineage>
</organism>
<gene>
    <name evidence="1" type="ORF">MCBMB27_03824</name>
    <name evidence="2" type="ORF">SAMN05192567_117113</name>
</gene>
<reference evidence="2 4" key="2">
    <citation type="submission" date="2016-10" db="EMBL/GenBank/DDBJ databases">
        <authorList>
            <person name="Varghese N."/>
            <person name="Submissions S."/>
        </authorList>
    </citation>
    <scope>NUCLEOTIDE SEQUENCE [LARGE SCALE GENOMIC DNA]</scope>
    <source>
        <strain evidence="2 4">CBMB27</strain>
    </source>
</reference>
<name>A0AAE8L7U8_9HYPH</name>
<evidence type="ECO:0000313" key="1">
    <source>
        <dbReference type="EMBL" id="APT33115.1"/>
    </source>
</evidence>
<keyword evidence="3" id="KW-1185">Reference proteome</keyword>
<dbReference type="Proteomes" id="UP000185487">
    <property type="component" value="Chromosome"/>
</dbReference>
<accession>A0AAE8L7U8</accession>
<evidence type="ECO:0000313" key="3">
    <source>
        <dbReference type="Proteomes" id="UP000185487"/>
    </source>
</evidence>
<dbReference type="AlphaFoldDB" id="A0AAE8L7U8"/>
<dbReference type="Proteomes" id="UP000199140">
    <property type="component" value="Unassembled WGS sequence"/>
</dbReference>
<sequence length="52" mass="5236">MAVAMADITAALITTAVNMAADITVDGTRMVDIPITPEAARMGTGDGAAERS</sequence>
<reference evidence="1 3" key="1">
    <citation type="submission" date="2016-04" db="EMBL/GenBank/DDBJ databases">
        <title>Complete genome sequencing and analysis of CBMB27, Methylobacterium phyllosphaerae isolated from leaf tissues of rice (Oryza sativa L.).</title>
        <authorList>
            <person name="Lee Y."/>
            <person name="Hwangbo K."/>
            <person name="Chung H."/>
            <person name="Yoo J."/>
            <person name="Kim K.Y."/>
            <person name="Sa T.M."/>
            <person name="Um Y."/>
            <person name="Madhaiyan M."/>
        </authorList>
    </citation>
    <scope>NUCLEOTIDE SEQUENCE [LARGE SCALE GENOMIC DNA]</scope>
    <source>
        <strain evidence="1 3">CBMB27</strain>
    </source>
</reference>
<evidence type="ECO:0000313" key="2">
    <source>
        <dbReference type="EMBL" id="SFH24493.1"/>
    </source>
</evidence>
<dbReference type="KEGG" id="mphy:MCBMB27_03824"/>
<evidence type="ECO:0000313" key="4">
    <source>
        <dbReference type="Proteomes" id="UP000199140"/>
    </source>
</evidence>
<protein>
    <submittedName>
        <fullName evidence="2">Uncharacterized protein</fullName>
    </submittedName>
</protein>
<proteinExistence type="predicted"/>